<protein>
    <submittedName>
        <fullName evidence="1">Uncharacterized protein</fullName>
    </submittedName>
</protein>
<accession>A0AAE1CW79</accession>
<dbReference type="EMBL" id="JAWDGP010006476">
    <property type="protein sequence ID" value="KAK3740300.1"/>
    <property type="molecule type" value="Genomic_DNA"/>
</dbReference>
<feature type="non-terminal residue" evidence="1">
    <location>
        <position position="1"/>
    </location>
</feature>
<dbReference type="Proteomes" id="UP001283361">
    <property type="component" value="Unassembled WGS sequence"/>
</dbReference>
<proteinExistence type="predicted"/>
<comment type="caution">
    <text evidence="1">The sequence shown here is derived from an EMBL/GenBank/DDBJ whole genome shotgun (WGS) entry which is preliminary data.</text>
</comment>
<sequence length="20" mass="2188">NRSRAFALGLTDSRLRVALA</sequence>
<evidence type="ECO:0000313" key="2">
    <source>
        <dbReference type="Proteomes" id="UP001283361"/>
    </source>
</evidence>
<organism evidence="1 2">
    <name type="scientific">Elysia crispata</name>
    <name type="common">lettuce slug</name>
    <dbReference type="NCBI Taxonomy" id="231223"/>
    <lineage>
        <taxon>Eukaryota</taxon>
        <taxon>Metazoa</taxon>
        <taxon>Spiralia</taxon>
        <taxon>Lophotrochozoa</taxon>
        <taxon>Mollusca</taxon>
        <taxon>Gastropoda</taxon>
        <taxon>Heterobranchia</taxon>
        <taxon>Euthyneura</taxon>
        <taxon>Panpulmonata</taxon>
        <taxon>Sacoglossa</taxon>
        <taxon>Placobranchoidea</taxon>
        <taxon>Plakobranchidae</taxon>
        <taxon>Elysia</taxon>
    </lineage>
</organism>
<keyword evidence="2" id="KW-1185">Reference proteome</keyword>
<gene>
    <name evidence="1" type="ORF">RRG08_014948</name>
</gene>
<dbReference type="AlphaFoldDB" id="A0AAE1CW79"/>
<evidence type="ECO:0000313" key="1">
    <source>
        <dbReference type="EMBL" id="KAK3740300.1"/>
    </source>
</evidence>
<name>A0AAE1CW79_9GAST</name>
<reference evidence="1" key="1">
    <citation type="journal article" date="2023" name="G3 (Bethesda)">
        <title>A reference genome for the long-term kleptoplast-retaining sea slug Elysia crispata morphotype clarki.</title>
        <authorList>
            <person name="Eastman K.E."/>
            <person name="Pendleton A.L."/>
            <person name="Shaikh M.A."/>
            <person name="Suttiyut T."/>
            <person name="Ogas R."/>
            <person name="Tomko P."/>
            <person name="Gavelis G."/>
            <person name="Widhalm J.R."/>
            <person name="Wisecaver J.H."/>
        </authorList>
    </citation>
    <scope>NUCLEOTIDE SEQUENCE</scope>
    <source>
        <strain evidence="1">ECLA1</strain>
    </source>
</reference>